<organism evidence="2 4">
    <name type="scientific">Streptococcus iniae</name>
    <name type="common">Streptococcus shiloi</name>
    <dbReference type="NCBI Taxonomy" id="1346"/>
    <lineage>
        <taxon>Bacteria</taxon>
        <taxon>Bacillati</taxon>
        <taxon>Bacillota</taxon>
        <taxon>Bacilli</taxon>
        <taxon>Lactobacillales</taxon>
        <taxon>Streptococcaceae</taxon>
        <taxon>Streptococcus</taxon>
    </lineage>
</organism>
<dbReference type="KEGG" id="siz:SI82_09320"/>
<evidence type="ECO:0000313" key="2">
    <source>
        <dbReference type="EMBL" id="RLU54965.1"/>
    </source>
</evidence>
<evidence type="ECO:0000313" key="1">
    <source>
        <dbReference type="EMBL" id="AHY16634.1"/>
    </source>
</evidence>
<dbReference type="AlphaFoldDB" id="A0A3L8GD37"/>
<reference evidence="1 3" key="1">
    <citation type="journal article" date="2014" name="Genome Announc.">
        <title>Complete Genome Sequence of a Virulent Strain, Streptococcus iniae ISET0901, Isolated from Diseased Tilapia.</title>
        <authorList>
            <person name="Pridgeon J.W."/>
            <person name="Zhang D."/>
            <person name="Zhang L."/>
        </authorList>
    </citation>
    <scope>NUCLEOTIDE SEQUENCE [LARGE SCALE GENOMIC DNA]</scope>
    <source>
        <strain evidence="1 3">ISET0901</strain>
    </source>
</reference>
<accession>A0A3L8GD37</accession>
<gene>
    <name evidence="2" type="ORF">DIY07_09410</name>
    <name evidence="1" type="ORF">DQ08_09355</name>
</gene>
<name>A0A3L8GD37_STRIN</name>
<dbReference type="SMR" id="A0A3L8GD37"/>
<keyword evidence="3" id="KW-1185">Reference proteome</keyword>
<dbReference type="OrthoDB" id="306887at2"/>
<dbReference type="Proteomes" id="UP000269148">
    <property type="component" value="Unassembled WGS sequence"/>
</dbReference>
<proteinExistence type="predicted"/>
<dbReference type="EMBL" id="CP007586">
    <property type="protein sequence ID" value="AHY16634.1"/>
    <property type="molecule type" value="Genomic_DNA"/>
</dbReference>
<dbReference type="EMBL" id="QLQD01000081">
    <property type="protein sequence ID" value="RLU54965.1"/>
    <property type="molecule type" value="Genomic_DNA"/>
</dbReference>
<dbReference type="RefSeq" id="WP_003100225.1">
    <property type="nucleotide sequence ID" value="NZ_CP010783.1"/>
</dbReference>
<sequence length="266" mass="29421">MSNLQEQSYDFFISTVNAASKLPFVKVNRDEFLKKQFKNDPHLDDILRYGPQVVFTADSLLKMADKISSDMTKQTSSLSFMAGLPSNPLTAPVSAGADIVQFFGYALNMSQKIAYLFGEDDLFNGDTNHLPEEVKIKIVSYLGVMFGASGASTLLINFSKTMGENVGKKVAQKALTKTTWYPLVKKIATTIGAKFTKKTVQNVLTKSVPIIGGAISGGMTYLTFKPMGNRLAKTLYQNLNGEFENHDMVYNESYINKIIENDCDLI</sequence>
<dbReference type="Proteomes" id="UP000025245">
    <property type="component" value="Chromosome"/>
</dbReference>
<protein>
    <submittedName>
        <fullName evidence="1">Membrane protein</fullName>
    </submittedName>
</protein>
<dbReference type="GeneID" id="35765785"/>
<dbReference type="KEGG" id="siq:DQ08_09355"/>
<reference evidence="2 4" key="2">
    <citation type="submission" date="2018-06" db="EMBL/GenBank/DDBJ databases">
        <title>Mutators as drivers of adaptation in pathogenic bacteria and a risk factor for host jumps and vaccine escape.</title>
        <authorList>
            <person name="Barnes A.C."/>
            <person name="Silayeva O."/>
        </authorList>
    </citation>
    <scope>NUCLEOTIDE SEQUENCE [LARGE SCALE GENOMIC DNA]</scope>
    <source>
        <strain evidence="2 4">QMA0445</strain>
    </source>
</reference>
<evidence type="ECO:0000313" key="3">
    <source>
        <dbReference type="Proteomes" id="UP000025245"/>
    </source>
</evidence>
<evidence type="ECO:0000313" key="4">
    <source>
        <dbReference type="Proteomes" id="UP000269148"/>
    </source>
</evidence>
<dbReference type="KEGG" id="sio:DW64_09335"/>